<sequence length="91" mass="10108">MKRQRLTIAIAAASLSFATFAEGAAAQSKTRQEVLRELLQARHDGVIPSTKQDYPPSPALIERNKEIHRATVHGGEQAPMFDAHDERFAVR</sequence>
<name>A0A102K676_9BURK</name>
<comment type="caution">
    <text evidence="2">The sequence shown here is derived from an EMBL/GenBank/DDBJ whole genome shotgun (WGS) entry which is preliminary data.</text>
</comment>
<feature type="signal peptide" evidence="1">
    <location>
        <begin position="1"/>
        <end position="21"/>
    </location>
</feature>
<evidence type="ECO:0000313" key="2">
    <source>
        <dbReference type="EMBL" id="KUZ89813.1"/>
    </source>
</evidence>
<organism evidence="2 3">
    <name type="scientific">Burkholderia ubonensis</name>
    <dbReference type="NCBI Taxonomy" id="101571"/>
    <lineage>
        <taxon>Bacteria</taxon>
        <taxon>Pseudomonadati</taxon>
        <taxon>Pseudomonadota</taxon>
        <taxon>Betaproteobacteria</taxon>
        <taxon>Burkholderiales</taxon>
        <taxon>Burkholderiaceae</taxon>
        <taxon>Burkholderia</taxon>
        <taxon>Burkholderia cepacia complex</taxon>
    </lineage>
</organism>
<evidence type="ECO:0000256" key="1">
    <source>
        <dbReference type="SAM" id="SignalP"/>
    </source>
</evidence>
<dbReference type="Proteomes" id="UP000065521">
    <property type="component" value="Unassembled WGS sequence"/>
</dbReference>
<protein>
    <recommendedName>
        <fullName evidence="4">DUF4148 domain-containing protein</fullName>
    </recommendedName>
</protein>
<accession>A0A102K676</accession>
<dbReference type="EMBL" id="LOTN01000034">
    <property type="protein sequence ID" value="KUZ89813.1"/>
    <property type="molecule type" value="Genomic_DNA"/>
</dbReference>
<feature type="chain" id="PRO_5007112676" description="DUF4148 domain-containing protein" evidence="1">
    <location>
        <begin position="22"/>
        <end position="91"/>
    </location>
</feature>
<evidence type="ECO:0000313" key="3">
    <source>
        <dbReference type="Proteomes" id="UP000065521"/>
    </source>
</evidence>
<dbReference type="RefSeq" id="WP_059634069.1">
    <property type="nucleotide sequence ID" value="NZ_LOTK01000044.1"/>
</dbReference>
<dbReference type="InterPro" id="IPR025421">
    <property type="entry name" value="DUF4148"/>
</dbReference>
<proteinExistence type="predicted"/>
<reference evidence="2 3" key="1">
    <citation type="submission" date="2015-11" db="EMBL/GenBank/DDBJ databases">
        <title>Expanding the genomic diversity of Burkholderia species for the development of highly accurate diagnostics.</title>
        <authorList>
            <person name="Sahl J."/>
            <person name="Keim P."/>
            <person name="Wagner D."/>
        </authorList>
    </citation>
    <scope>NUCLEOTIDE SEQUENCE [LARGE SCALE GENOMIC DNA]</scope>
    <source>
        <strain evidence="2 3">RF32-BP4</strain>
    </source>
</reference>
<evidence type="ECO:0008006" key="4">
    <source>
        <dbReference type="Google" id="ProtNLM"/>
    </source>
</evidence>
<dbReference type="AlphaFoldDB" id="A0A102K676"/>
<dbReference type="Pfam" id="PF13663">
    <property type="entry name" value="DUF4148"/>
    <property type="match status" value="1"/>
</dbReference>
<keyword evidence="1" id="KW-0732">Signal</keyword>
<gene>
    <name evidence="2" type="ORF">WI38_16880</name>
</gene>